<dbReference type="InterPro" id="IPR014710">
    <property type="entry name" value="RmlC-like_jellyroll"/>
</dbReference>
<protein>
    <submittedName>
        <fullName evidence="6">Crp/Fnr family transcriptional regulator</fullName>
    </submittedName>
</protein>
<comment type="caution">
    <text evidence="6">The sequence shown here is derived from an EMBL/GenBank/DDBJ whole genome shotgun (WGS) entry which is preliminary data.</text>
</comment>
<name>A0ABV5CFU5_9SPHI</name>
<dbReference type="CDD" id="cd00038">
    <property type="entry name" value="CAP_ED"/>
    <property type="match status" value="1"/>
</dbReference>
<dbReference type="InterPro" id="IPR036388">
    <property type="entry name" value="WH-like_DNA-bd_sf"/>
</dbReference>
<evidence type="ECO:0000313" key="6">
    <source>
        <dbReference type="EMBL" id="MFB5946435.1"/>
    </source>
</evidence>
<dbReference type="InterPro" id="IPR018490">
    <property type="entry name" value="cNMP-bd_dom_sf"/>
</dbReference>
<keyword evidence="3" id="KW-0804">Transcription</keyword>
<evidence type="ECO:0000259" key="5">
    <source>
        <dbReference type="PROSITE" id="PS51063"/>
    </source>
</evidence>
<feature type="domain" description="Cyclic nucleotide-binding" evidence="4">
    <location>
        <begin position="13"/>
        <end position="76"/>
    </location>
</feature>
<dbReference type="SUPFAM" id="SSF46785">
    <property type="entry name" value="Winged helix' DNA-binding domain"/>
    <property type="match status" value="1"/>
</dbReference>
<dbReference type="InterPro" id="IPR050397">
    <property type="entry name" value="Env_Response_Regulators"/>
</dbReference>
<gene>
    <name evidence="6" type="ORF">WKR92_11385</name>
</gene>
<reference evidence="6 7" key="1">
    <citation type="submission" date="2024-04" db="EMBL/GenBank/DDBJ databases">
        <title>Albibacterium profundi sp. nov., isolated from sediment of the Challenger Deep of Mariana Trench.</title>
        <authorList>
            <person name="Wang Y."/>
        </authorList>
    </citation>
    <scope>NUCLEOTIDE SEQUENCE [LARGE SCALE GENOMIC DNA]</scope>
    <source>
        <strain evidence="6 7">RHL897</strain>
    </source>
</reference>
<dbReference type="InterPro" id="IPR036390">
    <property type="entry name" value="WH_DNA-bd_sf"/>
</dbReference>
<dbReference type="PROSITE" id="PS51063">
    <property type="entry name" value="HTH_CRP_2"/>
    <property type="match status" value="1"/>
</dbReference>
<dbReference type="RefSeq" id="WP_375557935.1">
    <property type="nucleotide sequence ID" value="NZ_JBBVGT010000002.1"/>
</dbReference>
<dbReference type="SMART" id="SM00419">
    <property type="entry name" value="HTH_CRP"/>
    <property type="match status" value="1"/>
</dbReference>
<dbReference type="SUPFAM" id="SSF51206">
    <property type="entry name" value="cAMP-binding domain-like"/>
    <property type="match status" value="1"/>
</dbReference>
<dbReference type="Pfam" id="PF13545">
    <property type="entry name" value="HTH_Crp_2"/>
    <property type="match status" value="1"/>
</dbReference>
<proteinExistence type="predicted"/>
<keyword evidence="1" id="KW-0805">Transcription regulation</keyword>
<sequence length="210" mass="24159">MEELLYKTYGGIFEEELLAEIVQVSKAVEFKGGDVLIDYNQYIKMMPLLLSGAVKVMREDYDSGELLLYYLERGDTCAMSMTCCLGEKQSEIRAIGEVPGVVLMIPVQKMSEWIGKYKSWMAFVFESYNSRFNELLNAVDTIAFMDMNDRLLNYLFEKSKIENSTIVYKTHQDIAKELNTSRVVISRLLKALETKGRIKLNRNSIEILVK</sequence>
<dbReference type="Proteomes" id="UP001580928">
    <property type="component" value="Unassembled WGS sequence"/>
</dbReference>
<feature type="domain" description="HTH crp-type" evidence="5">
    <location>
        <begin position="145"/>
        <end position="210"/>
    </location>
</feature>
<evidence type="ECO:0000259" key="4">
    <source>
        <dbReference type="PROSITE" id="PS50042"/>
    </source>
</evidence>
<keyword evidence="2" id="KW-0238">DNA-binding</keyword>
<dbReference type="EMBL" id="JBBVGT010000002">
    <property type="protein sequence ID" value="MFB5946435.1"/>
    <property type="molecule type" value="Genomic_DNA"/>
</dbReference>
<dbReference type="PROSITE" id="PS50042">
    <property type="entry name" value="CNMP_BINDING_3"/>
    <property type="match status" value="1"/>
</dbReference>
<dbReference type="PANTHER" id="PTHR24567">
    <property type="entry name" value="CRP FAMILY TRANSCRIPTIONAL REGULATORY PROTEIN"/>
    <property type="match status" value="1"/>
</dbReference>
<dbReference type="InterPro" id="IPR012318">
    <property type="entry name" value="HTH_CRP"/>
</dbReference>
<dbReference type="Gene3D" id="2.60.120.10">
    <property type="entry name" value="Jelly Rolls"/>
    <property type="match status" value="1"/>
</dbReference>
<evidence type="ECO:0000313" key="7">
    <source>
        <dbReference type="Proteomes" id="UP001580928"/>
    </source>
</evidence>
<accession>A0ABV5CFU5</accession>
<dbReference type="PANTHER" id="PTHR24567:SF26">
    <property type="entry name" value="REGULATORY PROTEIN YEIL"/>
    <property type="match status" value="1"/>
</dbReference>
<dbReference type="Gene3D" id="1.10.10.10">
    <property type="entry name" value="Winged helix-like DNA-binding domain superfamily/Winged helix DNA-binding domain"/>
    <property type="match status" value="1"/>
</dbReference>
<evidence type="ECO:0000256" key="3">
    <source>
        <dbReference type="ARBA" id="ARBA00023163"/>
    </source>
</evidence>
<dbReference type="InterPro" id="IPR000595">
    <property type="entry name" value="cNMP-bd_dom"/>
</dbReference>
<organism evidence="6 7">
    <name type="scientific">Albibacterium profundi</name>
    <dbReference type="NCBI Taxonomy" id="3134906"/>
    <lineage>
        <taxon>Bacteria</taxon>
        <taxon>Pseudomonadati</taxon>
        <taxon>Bacteroidota</taxon>
        <taxon>Sphingobacteriia</taxon>
        <taxon>Sphingobacteriales</taxon>
        <taxon>Sphingobacteriaceae</taxon>
        <taxon>Albibacterium</taxon>
    </lineage>
</organism>
<keyword evidence="7" id="KW-1185">Reference proteome</keyword>
<evidence type="ECO:0000256" key="1">
    <source>
        <dbReference type="ARBA" id="ARBA00023015"/>
    </source>
</evidence>
<evidence type="ECO:0000256" key="2">
    <source>
        <dbReference type="ARBA" id="ARBA00023125"/>
    </source>
</evidence>